<sequence length="90" mass="10309">TWLLCCLRLIDRVDPGLLPAPLLLLLLRWSLCLLSWLLLLWGLLRLLLKLLRATTREMSRLLAKVTDVLSSTTLSPVKSTTSWARWNLSL</sequence>
<feature type="non-terminal residue" evidence="2">
    <location>
        <position position="90"/>
    </location>
</feature>
<organism evidence="2 3">
    <name type="scientific">Striga hermonthica</name>
    <name type="common">Purple witchweed</name>
    <name type="synonym">Buchnera hermonthica</name>
    <dbReference type="NCBI Taxonomy" id="68872"/>
    <lineage>
        <taxon>Eukaryota</taxon>
        <taxon>Viridiplantae</taxon>
        <taxon>Streptophyta</taxon>
        <taxon>Embryophyta</taxon>
        <taxon>Tracheophyta</taxon>
        <taxon>Spermatophyta</taxon>
        <taxon>Magnoliopsida</taxon>
        <taxon>eudicotyledons</taxon>
        <taxon>Gunneridae</taxon>
        <taxon>Pentapetalae</taxon>
        <taxon>asterids</taxon>
        <taxon>lamiids</taxon>
        <taxon>Lamiales</taxon>
        <taxon>Orobanchaceae</taxon>
        <taxon>Buchnereae</taxon>
        <taxon>Striga</taxon>
    </lineage>
</organism>
<dbReference type="EMBL" id="CACSLK010010903">
    <property type="protein sequence ID" value="CAA0812643.1"/>
    <property type="molecule type" value="Genomic_DNA"/>
</dbReference>
<keyword evidence="3" id="KW-1185">Reference proteome</keyword>
<name>A0A9N7R5L1_STRHE</name>
<evidence type="ECO:0000313" key="3">
    <source>
        <dbReference type="Proteomes" id="UP001153555"/>
    </source>
</evidence>
<feature type="non-terminal residue" evidence="2">
    <location>
        <position position="1"/>
    </location>
</feature>
<evidence type="ECO:0000313" key="2">
    <source>
        <dbReference type="EMBL" id="CAA0812643.1"/>
    </source>
</evidence>
<accession>A0A9N7R5L1</accession>
<proteinExistence type="predicted"/>
<keyword evidence="1" id="KW-1133">Transmembrane helix</keyword>
<dbReference type="AlphaFoldDB" id="A0A9N7R5L1"/>
<keyword evidence="1" id="KW-0472">Membrane</keyword>
<dbReference type="Proteomes" id="UP001153555">
    <property type="component" value="Unassembled WGS sequence"/>
</dbReference>
<comment type="caution">
    <text evidence="2">The sequence shown here is derived from an EMBL/GenBank/DDBJ whole genome shotgun (WGS) entry which is preliminary data.</text>
</comment>
<keyword evidence="1" id="KW-0812">Transmembrane</keyword>
<evidence type="ECO:0000256" key="1">
    <source>
        <dbReference type="SAM" id="Phobius"/>
    </source>
</evidence>
<reference evidence="2" key="1">
    <citation type="submission" date="2019-12" db="EMBL/GenBank/DDBJ databases">
        <authorList>
            <person name="Scholes J."/>
        </authorList>
    </citation>
    <scope>NUCLEOTIDE SEQUENCE</scope>
</reference>
<protein>
    <submittedName>
        <fullName evidence="2">Uncharacterized protein</fullName>
    </submittedName>
</protein>
<feature type="transmembrane region" description="Helical" evidence="1">
    <location>
        <begin position="26"/>
        <end position="48"/>
    </location>
</feature>
<gene>
    <name evidence="2" type="ORF">SHERM_13224</name>
</gene>